<evidence type="ECO:0000313" key="4">
    <source>
        <dbReference type="Proteomes" id="UP001634394"/>
    </source>
</evidence>
<dbReference type="InterPro" id="IPR000008">
    <property type="entry name" value="C2_dom"/>
</dbReference>
<dbReference type="Gene3D" id="2.60.40.150">
    <property type="entry name" value="C2 domain"/>
    <property type="match status" value="2"/>
</dbReference>
<dbReference type="InterPro" id="IPR035892">
    <property type="entry name" value="C2_domain_sf"/>
</dbReference>
<feature type="region of interest" description="Disordered" evidence="1">
    <location>
        <begin position="166"/>
        <end position="207"/>
    </location>
</feature>
<reference evidence="3 4" key="1">
    <citation type="submission" date="2024-11" db="EMBL/GenBank/DDBJ databases">
        <title>Chromosome-level genome assembly of the freshwater bivalve Anodonta woodiana.</title>
        <authorList>
            <person name="Chen X."/>
        </authorList>
    </citation>
    <scope>NUCLEOTIDE SEQUENCE [LARGE SCALE GENOMIC DNA]</scope>
    <source>
        <strain evidence="3">MN2024</strain>
        <tissue evidence="3">Gills</tissue>
    </source>
</reference>
<dbReference type="Pfam" id="PF00168">
    <property type="entry name" value="C2"/>
    <property type="match status" value="2"/>
</dbReference>
<feature type="domain" description="C2" evidence="2">
    <location>
        <begin position="349"/>
        <end position="471"/>
    </location>
</feature>
<proteinExistence type="predicted"/>
<dbReference type="SUPFAM" id="SSF49562">
    <property type="entry name" value="C2 domain (Calcium/lipid-binding domain, CaLB)"/>
    <property type="match status" value="2"/>
</dbReference>
<feature type="region of interest" description="Disordered" evidence="1">
    <location>
        <begin position="281"/>
        <end position="323"/>
    </location>
</feature>
<feature type="domain" description="C2" evidence="2">
    <location>
        <begin position="481"/>
        <end position="617"/>
    </location>
</feature>
<dbReference type="PROSITE" id="PS50004">
    <property type="entry name" value="C2"/>
    <property type="match status" value="2"/>
</dbReference>
<organism evidence="3 4">
    <name type="scientific">Sinanodonta woodiana</name>
    <name type="common">Chinese pond mussel</name>
    <name type="synonym">Anodonta woodiana</name>
    <dbReference type="NCBI Taxonomy" id="1069815"/>
    <lineage>
        <taxon>Eukaryota</taxon>
        <taxon>Metazoa</taxon>
        <taxon>Spiralia</taxon>
        <taxon>Lophotrochozoa</taxon>
        <taxon>Mollusca</taxon>
        <taxon>Bivalvia</taxon>
        <taxon>Autobranchia</taxon>
        <taxon>Heteroconchia</taxon>
        <taxon>Palaeoheterodonta</taxon>
        <taxon>Unionida</taxon>
        <taxon>Unionoidea</taxon>
        <taxon>Unionidae</taxon>
        <taxon>Unioninae</taxon>
        <taxon>Sinanodonta</taxon>
    </lineage>
</organism>
<keyword evidence="4" id="KW-1185">Reference proteome</keyword>
<accession>A0ABD3Y200</accession>
<dbReference type="PANTHER" id="PTHR46291:SF4">
    <property type="entry name" value="C2 CALCIUM-DEPENDENT DOMAIN-CONTAINING PROTEIN 4C-LIKE"/>
    <property type="match status" value="1"/>
</dbReference>
<feature type="compositionally biased region" description="Basic residues" evidence="1">
    <location>
        <begin position="169"/>
        <end position="179"/>
    </location>
</feature>
<dbReference type="Proteomes" id="UP001634394">
    <property type="component" value="Unassembled WGS sequence"/>
</dbReference>
<feature type="compositionally biased region" description="Polar residues" evidence="1">
    <location>
        <begin position="189"/>
        <end position="207"/>
    </location>
</feature>
<evidence type="ECO:0000259" key="2">
    <source>
        <dbReference type="PROSITE" id="PS50004"/>
    </source>
</evidence>
<name>A0ABD3Y200_SINWO</name>
<evidence type="ECO:0000313" key="3">
    <source>
        <dbReference type="EMBL" id="KAL3891382.1"/>
    </source>
</evidence>
<dbReference type="SMART" id="SM00239">
    <property type="entry name" value="C2"/>
    <property type="match status" value="2"/>
</dbReference>
<dbReference type="InterPro" id="IPR043549">
    <property type="entry name" value="C2C4C/C2C4D"/>
</dbReference>
<protein>
    <recommendedName>
        <fullName evidence="2">C2 domain-containing protein</fullName>
    </recommendedName>
</protein>
<evidence type="ECO:0000256" key="1">
    <source>
        <dbReference type="SAM" id="MobiDB-lite"/>
    </source>
</evidence>
<feature type="compositionally biased region" description="Polar residues" evidence="1">
    <location>
        <begin position="303"/>
        <end position="319"/>
    </location>
</feature>
<dbReference type="PANTHER" id="PTHR46291">
    <property type="entry name" value="C2 DOMAIN-CONTAINING PROTEIN"/>
    <property type="match status" value="1"/>
</dbReference>
<dbReference type="EMBL" id="JBJQND010000001">
    <property type="protein sequence ID" value="KAL3891382.1"/>
    <property type="molecule type" value="Genomic_DNA"/>
</dbReference>
<comment type="caution">
    <text evidence="3">The sequence shown here is derived from an EMBL/GenBank/DDBJ whole genome shotgun (WGS) entry which is preliminary data.</text>
</comment>
<sequence length="623" mass="71156">MDCFRRLNEWLMQEFHTISRKQPCVPQKAHSRIVKVATPHNIPDFVIPGVDDDGSIISKKWKICHVSSPVVTSTDSPAEMEICMYSRGGMPVSSVLATSQYKLDDISSYTDDWDEQGRFTNDDPLSIAAMSLHHLRTQTSYGFTTLSESPKTLRKESLFHSYEDSVQKRFGKRKQHKSSSKSNDDTGGYSFTTQRDQLESSVIPKSSNQRAIEMTDAYMVFAKDSTTVSNDLLQFPIKSNPFRRHRVYNRQRSSLGEQVYVADSAMEKNFEENSSLTHRSVPASHNHHWQSSGELHAPPIQGQMFNSHSAPNVSTSVSKPNPLENQDKIMSSSCFSIRETPQVDNTYAPHGELKFSFQYLAASKQLKVCLIRAENLGNENITDFSMNSFATLYLMPAKLQKQSGIVVKCTKNPNFNQTFYFQQLTLEELHNMVLRIKLFNKCHNLKLAEFIGEVSIPLDGYDLLQESRMWKDLKTKEEREDSGLLEFALQFQPREGLLKVTIFQAKSLPYHHMTGAPYPYVKVDISQPNRPLLTKQTKTKKNTCGPVFAETFSFTVSPKMDDLRYTTVTISVFAYKRLLRDNIIGQIIIGSTSTEESLLHYWDEVITNPDTTFTKWHYLTEVE</sequence>
<gene>
    <name evidence="3" type="ORF">ACJMK2_003644</name>
</gene>
<dbReference type="AlphaFoldDB" id="A0ABD3Y200"/>